<organism evidence="2 3">
    <name type="scientific">Necator americanus</name>
    <name type="common">Human hookworm</name>
    <dbReference type="NCBI Taxonomy" id="51031"/>
    <lineage>
        <taxon>Eukaryota</taxon>
        <taxon>Metazoa</taxon>
        <taxon>Ecdysozoa</taxon>
        <taxon>Nematoda</taxon>
        <taxon>Chromadorea</taxon>
        <taxon>Rhabditida</taxon>
        <taxon>Rhabditina</taxon>
        <taxon>Rhabditomorpha</taxon>
        <taxon>Strongyloidea</taxon>
        <taxon>Ancylostomatidae</taxon>
        <taxon>Bunostominae</taxon>
        <taxon>Necator</taxon>
    </lineage>
</organism>
<dbReference type="EMBL" id="JAVFWL010000002">
    <property type="protein sequence ID" value="KAK6732370.1"/>
    <property type="molecule type" value="Genomic_DNA"/>
</dbReference>
<comment type="caution">
    <text evidence="2">The sequence shown here is derived from an EMBL/GenBank/DDBJ whole genome shotgun (WGS) entry which is preliminary data.</text>
</comment>
<dbReference type="InterPro" id="IPR007757">
    <property type="entry name" value="MT-A70-like"/>
</dbReference>
<dbReference type="Proteomes" id="UP001303046">
    <property type="component" value="Unassembled WGS sequence"/>
</dbReference>
<evidence type="ECO:0000313" key="3">
    <source>
        <dbReference type="Proteomes" id="UP001303046"/>
    </source>
</evidence>
<dbReference type="PANTHER" id="PTHR12829:SF4">
    <property type="entry name" value="N(6)-ADENINE-SPECIFIC METHYLTRANSFERASE METTL4"/>
    <property type="match status" value="1"/>
</dbReference>
<dbReference type="PROSITE" id="PS51143">
    <property type="entry name" value="MT_A70"/>
    <property type="match status" value="1"/>
</dbReference>
<evidence type="ECO:0000256" key="1">
    <source>
        <dbReference type="PROSITE-ProRule" id="PRU00489"/>
    </source>
</evidence>
<dbReference type="PROSITE" id="PS00092">
    <property type="entry name" value="N6_MTASE"/>
    <property type="match status" value="1"/>
</dbReference>
<evidence type="ECO:0000313" key="2">
    <source>
        <dbReference type="EMBL" id="KAK6732370.1"/>
    </source>
</evidence>
<protein>
    <recommendedName>
        <fullName evidence="4">MT-A70 protein</fullName>
    </recommendedName>
</protein>
<dbReference type="InterPro" id="IPR029063">
    <property type="entry name" value="SAM-dependent_MTases_sf"/>
</dbReference>
<dbReference type="SUPFAM" id="SSF53335">
    <property type="entry name" value="S-adenosyl-L-methionine-dependent methyltransferases"/>
    <property type="match status" value="1"/>
</dbReference>
<dbReference type="Pfam" id="PF05063">
    <property type="entry name" value="MT-A70"/>
    <property type="match status" value="1"/>
</dbReference>
<keyword evidence="3" id="KW-1185">Reference proteome</keyword>
<reference evidence="2 3" key="1">
    <citation type="submission" date="2023-08" db="EMBL/GenBank/DDBJ databases">
        <title>A Necator americanus chromosomal reference genome.</title>
        <authorList>
            <person name="Ilik V."/>
            <person name="Petrzelkova K.J."/>
            <person name="Pardy F."/>
            <person name="Fuh T."/>
            <person name="Niatou-Singa F.S."/>
            <person name="Gouil Q."/>
            <person name="Baker L."/>
            <person name="Ritchie M.E."/>
            <person name="Jex A.R."/>
            <person name="Gazzola D."/>
            <person name="Li H."/>
            <person name="Toshio Fujiwara R."/>
            <person name="Zhan B."/>
            <person name="Aroian R.V."/>
            <person name="Pafco B."/>
            <person name="Schwarz E.M."/>
        </authorList>
    </citation>
    <scope>NUCLEOTIDE SEQUENCE [LARGE SCALE GENOMIC DNA]</scope>
    <source>
        <strain evidence="2 3">Aroian</strain>
        <tissue evidence="2">Whole animal</tissue>
    </source>
</reference>
<name>A0ABR1C2K2_NECAM</name>
<gene>
    <name evidence="2" type="primary">Necator_chrII.g4428</name>
    <name evidence="2" type="ORF">RB195_016636</name>
</gene>
<proteinExistence type="inferred from homology"/>
<sequence length="473" mass="52928">MGFVISSSDTYDIVDERAYYNDLYEGLGVMLNESLFLINGPFLMDSQFEAMKREGRRIRKRKKPSTTMNETSEEVAAIEKISREIREVGQRSGYFCSQLIHDNNRVAKAAAHEVVNRSIVFYRPKTISSAEITILEDNSDFIVDREYCMLNSWYRNSSDSCIRLNVSKSEGERSSTYYMPPRSTFHIGAVSDLKNFAALNGETFDLMVMDPPWDNLSVKRQRSYVVSDTAISSIDMECLASDGLVAIWVTNRKGIDQDLDVHLQRWGLQSITAFFWLKVTKEGDPVCSFNASHKLPYEKLVLACRTEAASIYESISSANGNVFASVPMALPSRKPPVVPILKRYGICPTRCVELFARCLQPNTVSIGFESLLLQSSACFVPMEMKDVANSEQIRAAGESPTVIFTDDRNATATLTQVPFTHLPPVLPQPNALRGGGKVKDKGLRRFAEQCPTYSSLAVSSGTGFCYGSWKERV</sequence>
<dbReference type="PANTHER" id="PTHR12829">
    <property type="entry name" value="N6-ADENOSINE-METHYLTRANSFERASE"/>
    <property type="match status" value="1"/>
</dbReference>
<comment type="similarity">
    <text evidence="1">Belongs to the MT-A70-like family.</text>
</comment>
<evidence type="ECO:0008006" key="4">
    <source>
        <dbReference type="Google" id="ProtNLM"/>
    </source>
</evidence>
<dbReference type="InterPro" id="IPR002052">
    <property type="entry name" value="DNA_methylase_N6_adenine_CS"/>
</dbReference>
<accession>A0ABR1C2K2</accession>